<name>A0A1J5P880_9ZZZZ</name>
<dbReference type="GO" id="GO:0042597">
    <property type="term" value="C:periplasmic space"/>
    <property type="evidence" value="ECO:0007669"/>
    <property type="project" value="InterPro"/>
</dbReference>
<dbReference type="AlphaFoldDB" id="A0A1J5P880"/>
<evidence type="ECO:0008006" key="2">
    <source>
        <dbReference type="Google" id="ProtNLM"/>
    </source>
</evidence>
<organism evidence="1">
    <name type="scientific">mine drainage metagenome</name>
    <dbReference type="NCBI Taxonomy" id="410659"/>
    <lineage>
        <taxon>unclassified sequences</taxon>
        <taxon>metagenomes</taxon>
        <taxon>ecological metagenomes</taxon>
    </lineage>
</organism>
<dbReference type="Pfam" id="PF07813">
    <property type="entry name" value="LTXXQ"/>
    <property type="match status" value="1"/>
</dbReference>
<gene>
    <name evidence="1" type="ORF">GALL_509670</name>
</gene>
<reference evidence="1" key="1">
    <citation type="submission" date="2016-10" db="EMBL/GenBank/DDBJ databases">
        <title>Sequence of Gallionella enrichment culture.</title>
        <authorList>
            <person name="Poehlein A."/>
            <person name="Muehling M."/>
            <person name="Daniel R."/>
        </authorList>
    </citation>
    <scope>NUCLEOTIDE SEQUENCE</scope>
</reference>
<protein>
    <recommendedName>
        <fullName evidence="2">LTXXQ motif family protein</fullName>
    </recommendedName>
</protein>
<dbReference type="EMBL" id="MLJW01005917">
    <property type="protein sequence ID" value="OIQ67454.1"/>
    <property type="molecule type" value="Genomic_DNA"/>
</dbReference>
<sequence length="146" mass="15669">MKLKSAILIGAVLAAPALPVMAATQPPPVVSGASAPTIRGRVEQRLARLHTEFGITPDQEKLWGQFADVVRSNARTMGGLFSQRRAALPTMTAADNMHSLTEIAAQHARAMQWMDAAFMALYTSMPPAQQKATDAAMRAEGMKARP</sequence>
<proteinExistence type="predicted"/>
<evidence type="ECO:0000313" key="1">
    <source>
        <dbReference type="EMBL" id="OIQ67454.1"/>
    </source>
</evidence>
<dbReference type="InterPro" id="IPR012899">
    <property type="entry name" value="LTXXQ"/>
</dbReference>
<comment type="caution">
    <text evidence="1">The sequence shown here is derived from an EMBL/GenBank/DDBJ whole genome shotgun (WGS) entry which is preliminary data.</text>
</comment>
<accession>A0A1J5P880</accession>